<evidence type="ECO:0000313" key="2">
    <source>
        <dbReference type="Proteomes" id="UP000222079"/>
    </source>
</evidence>
<reference evidence="1 2" key="1">
    <citation type="submission" date="2016-03" db="EMBL/GenBank/DDBJ databases">
        <authorList>
            <person name="Sharma R."/>
            <person name="Esplin I.N.D."/>
            <person name="Berg J.A."/>
            <person name="Jensen G.L."/>
            <person name="Keele B.R."/>
            <person name="Ward M.E.H."/>
            <person name="Breakwell D.P."/>
            <person name="Hope S."/>
            <person name="Grose J.H."/>
        </authorList>
    </citation>
    <scope>NUCLEOTIDE SEQUENCE [LARGE SCALE GENOMIC DNA]</scope>
</reference>
<protein>
    <submittedName>
        <fullName evidence="1">Uncharacterized protein</fullName>
    </submittedName>
</protein>
<dbReference type="Proteomes" id="UP000222079">
    <property type="component" value="Segment"/>
</dbReference>
<keyword evidence="2" id="KW-1185">Reference proteome</keyword>
<name>A0A173GEK8_9CAUD</name>
<evidence type="ECO:0000313" key="1">
    <source>
        <dbReference type="EMBL" id="ANH52084.1"/>
    </source>
</evidence>
<organism evidence="1 2">
    <name type="scientific">Erwinia phage vB_EamM_RAY</name>
    <dbReference type="NCBI Taxonomy" id="1815987"/>
    <lineage>
        <taxon>Viruses</taxon>
        <taxon>Duplodnaviria</taxon>
        <taxon>Heunggongvirae</taxon>
        <taxon>Uroviricota</taxon>
        <taxon>Caudoviricetes</taxon>
        <taxon>Chimalliviridae</taxon>
        <taxon>Agricanvirus</taxon>
        <taxon>Agricanvirus ray</taxon>
    </lineage>
</organism>
<gene>
    <name evidence="1" type="ORF">RAY_304</name>
</gene>
<accession>A0A173GEK8</accession>
<dbReference type="EMBL" id="KU886224">
    <property type="protein sequence ID" value="ANH52084.1"/>
    <property type="molecule type" value="Genomic_DNA"/>
</dbReference>
<sequence>MPIVTEATPEQHKSIIRPVVIEVVNQILPVMRLSNDDELIFNGFADIAMLSNSMIGVNRNPDSPIRPPGPSQIMVNIEESATSTTSPEMAVLYPENRFIMRDARLGIGVRPVRKRTLLNITFNKRFRSKAAADRWHSNMEQLMARYVQDYIHTLDYHYNIPDGMLVMLSEFWKLREAQAPYNQNFGEWLSSCMAPYQTVTTNQAGKQAQLSFAESLDNVQGWWDFDVVPYPVRENTRGNWQVTFDYKVEFDKVIELVMNYPIIIHNQMLPPEMIPQPRLPSYRNKVYQKNAMMYRAEAVQQEVEPANYSLRDYLCYPVYDDWIPEYIPPYQIVQYTAQLAVDPADLRLVVNLKELGDYEFTGAALEYLRYVKNRAFVNTRSVIQLKVYEEDVLIDSEKLTLDSNLDVHCAFDLNLRKSYHIMVTIDSDLAKLSEQTVSELKEDGWFTENVLQVIYPQYLNAPVWPKPNDRGTISDLAWDRFVAALYPTNQWYRKPDIAQLTIGQFTILAKKRNDHGYR</sequence>
<proteinExistence type="predicted"/>